<evidence type="ECO:0000313" key="3">
    <source>
        <dbReference type="Proteomes" id="UP001330434"/>
    </source>
</evidence>
<dbReference type="Proteomes" id="UP001330434">
    <property type="component" value="Plasmid pBealeia1"/>
</dbReference>
<reference evidence="2 3" key="1">
    <citation type="journal article" date="2024" name="Environ. Microbiol.">
        <title>Novel evolutionary insights on the interactions of the Holosporales (Alphaproteobacteria) with eukaryotic hosts from comparative genomics.</title>
        <authorList>
            <person name="Giovannini M."/>
            <person name="Petroni G."/>
            <person name="Castelli M."/>
        </authorList>
    </citation>
    <scope>NUCLEOTIDE SEQUENCE [LARGE SCALE GENOMIC DNA]</scope>
    <source>
        <strain evidence="2 3">US_Bl 15I1</strain>
    </source>
</reference>
<feature type="region of interest" description="Disordered" evidence="1">
    <location>
        <begin position="47"/>
        <end position="88"/>
    </location>
</feature>
<dbReference type="RefSeq" id="WP_331256877.1">
    <property type="nucleotide sequence ID" value="NZ_CP133271.1"/>
</dbReference>
<keyword evidence="2" id="KW-0614">Plasmid</keyword>
<sequence length="88" mass="9571">MKSKPSTPKTKTSAPQRFERRKTGGGSALANRKAAVNKVMKDVLETEALSSRKPGRPRKLAMGGVAKIRLGESYPSGRPKPLSKRPQK</sequence>
<dbReference type="EMBL" id="CP133271">
    <property type="protein sequence ID" value="WVX67765.1"/>
    <property type="molecule type" value="Genomic_DNA"/>
</dbReference>
<keyword evidence="3" id="KW-1185">Reference proteome</keyword>
<name>A0ABZ2C5P0_9PROT</name>
<geneLocation type="plasmid" evidence="2 3">
    <name>pBealeia1</name>
</geneLocation>
<protein>
    <submittedName>
        <fullName evidence="2">Uncharacterized protein</fullName>
    </submittedName>
</protein>
<evidence type="ECO:0000256" key="1">
    <source>
        <dbReference type="SAM" id="MobiDB-lite"/>
    </source>
</evidence>
<feature type="region of interest" description="Disordered" evidence="1">
    <location>
        <begin position="1"/>
        <end position="34"/>
    </location>
</feature>
<evidence type="ECO:0000313" key="2">
    <source>
        <dbReference type="EMBL" id="WVX67765.1"/>
    </source>
</evidence>
<accession>A0ABZ2C5P0</accession>
<proteinExistence type="predicted"/>
<gene>
    <name evidence="2" type="ORF">Bealeia1_01984</name>
</gene>
<organism evidence="2 3">
    <name type="scientific">Candidatus Bealeia paramacronuclearis</name>
    <dbReference type="NCBI Taxonomy" id="1921001"/>
    <lineage>
        <taxon>Bacteria</taxon>
        <taxon>Pseudomonadati</taxon>
        <taxon>Pseudomonadota</taxon>
        <taxon>Alphaproteobacteria</taxon>
        <taxon>Holosporales</taxon>
        <taxon>Holosporaceae</taxon>
        <taxon>Candidatus Bealeia</taxon>
    </lineage>
</organism>
<feature type="compositionally biased region" description="Low complexity" evidence="1">
    <location>
        <begin position="1"/>
        <end position="15"/>
    </location>
</feature>